<evidence type="ECO:0000313" key="8">
    <source>
        <dbReference type="Proteomes" id="UP000253664"/>
    </source>
</evidence>
<feature type="binding site" evidence="4">
    <location>
        <begin position="12"/>
        <end position="17"/>
    </location>
    <ligand>
        <name>substrate</name>
    </ligand>
</feature>
<dbReference type="AlphaFoldDB" id="A0A367L2S3"/>
<dbReference type="InterPro" id="IPR036568">
    <property type="entry name" value="GGCT-like_sf"/>
</dbReference>
<dbReference type="EC" id="4.3.2.9" evidence="1"/>
<dbReference type="CDD" id="cd06661">
    <property type="entry name" value="GGCT_like"/>
    <property type="match status" value="1"/>
</dbReference>
<protein>
    <recommendedName>
        <fullName evidence="1">gamma-glutamylcyclotransferase</fullName>
        <ecNumber evidence="1">4.3.2.9</ecNumber>
    </recommendedName>
</protein>
<feature type="region of interest" description="Disordered" evidence="5">
    <location>
        <begin position="236"/>
        <end position="267"/>
    </location>
</feature>
<feature type="compositionally biased region" description="Pro residues" evidence="5">
    <location>
        <begin position="239"/>
        <end position="258"/>
    </location>
</feature>
<dbReference type="SUPFAM" id="SSF110857">
    <property type="entry name" value="Gamma-glutamyl cyclotransferase-like"/>
    <property type="match status" value="1"/>
</dbReference>
<keyword evidence="8" id="KW-1185">Reference proteome</keyword>
<gene>
    <name evidence="7" type="ORF">L249_4682</name>
</gene>
<feature type="domain" description="Gamma-glutamylcyclotransferase AIG2-like" evidence="6">
    <location>
        <begin position="12"/>
        <end position="97"/>
    </location>
</feature>
<sequence length="267" mass="29353">MASSSSSSSRYYFAYGSNLHMEQMKRRCPNSRYVGRAELPDHRWQINDRGYANIVAAQGHHVQGLVYEIDAADEARLDLCEGVATSAYQKRHLPVLLHRALGPLYRRPVSWIVAKGGPDAVCRAAASVAASPPPRQLPVPDVLVYVSFHHVQDSAPRHEYVRRINLGIADARILGIDDDYIQKSIRPFIPEPPAGDGPATSVGALVFVARPSSTVKDLLVDRLGVEIVHLNAIATPCVSQPPPPPPRPQIYYGPSPPPPRRKLSRES</sequence>
<dbReference type="InterPro" id="IPR017939">
    <property type="entry name" value="G-Glutamylcylcotransferase"/>
</dbReference>
<evidence type="ECO:0000256" key="3">
    <source>
        <dbReference type="PIRSR" id="PIRSR617939-1"/>
    </source>
</evidence>
<dbReference type="PANTHER" id="PTHR12935">
    <property type="entry name" value="GAMMA-GLUTAMYLCYCLOTRANSFERASE"/>
    <property type="match status" value="1"/>
</dbReference>
<accession>A0A367L2S3</accession>
<evidence type="ECO:0000256" key="5">
    <source>
        <dbReference type="SAM" id="MobiDB-lite"/>
    </source>
</evidence>
<evidence type="ECO:0000256" key="4">
    <source>
        <dbReference type="PIRSR" id="PIRSR617939-2"/>
    </source>
</evidence>
<dbReference type="InterPro" id="IPR009288">
    <property type="entry name" value="AIG2-like_dom"/>
</dbReference>
<dbReference type="Proteomes" id="UP000253664">
    <property type="component" value="Unassembled WGS sequence"/>
</dbReference>
<evidence type="ECO:0000313" key="7">
    <source>
        <dbReference type="EMBL" id="RCI08731.1"/>
    </source>
</evidence>
<organism evidence="7 8">
    <name type="scientific">Ophiocordyceps polyrhachis-furcata BCC 54312</name>
    <dbReference type="NCBI Taxonomy" id="1330021"/>
    <lineage>
        <taxon>Eukaryota</taxon>
        <taxon>Fungi</taxon>
        <taxon>Dikarya</taxon>
        <taxon>Ascomycota</taxon>
        <taxon>Pezizomycotina</taxon>
        <taxon>Sordariomycetes</taxon>
        <taxon>Hypocreomycetidae</taxon>
        <taxon>Hypocreales</taxon>
        <taxon>Ophiocordycipitaceae</taxon>
        <taxon>Ophiocordyceps</taxon>
    </lineage>
</organism>
<proteinExistence type="predicted"/>
<reference evidence="7 8" key="1">
    <citation type="journal article" date="2015" name="BMC Genomics">
        <title>Insights from the genome of Ophiocordyceps polyrhachis-furcata to pathogenicity and host specificity in insect fungi.</title>
        <authorList>
            <person name="Wichadakul D."/>
            <person name="Kobmoo N."/>
            <person name="Ingsriswang S."/>
            <person name="Tangphatsornruang S."/>
            <person name="Chantasingh D."/>
            <person name="Luangsa-ard J.J."/>
            <person name="Eurwilaichitr L."/>
        </authorList>
    </citation>
    <scope>NUCLEOTIDE SEQUENCE [LARGE SCALE GENOMIC DNA]</scope>
    <source>
        <strain evidence="7 8">BCC 54312</strain>
    </source>
</reference>
<keyword evidence="2" id="KW-0456">Lyase</keyword>
<evidence type="ECO:0000256" key="1">
    <source>
        <dbReference type="ARBA" id="ARBA00012346"/>
    </source>
</evidence>
<evidence type="ECO:0000256" key="2">
    <source>
        <dbReference type="ARBA" id="ARBA00023239"/>
    </source>
</evidence>
<dbReference type="STRING" id="1330021.A0A367L2S3"/>
<evidence type="ECO:0000259" key="6">
    <source>
        <dbReference type="Pfam" id="PF06094"/>
    </source>
</evidence>
<dbReference type="Pfam" id="PF06094">
    <property type="entry name" value="GGACT"/>
    <property type="match status" value="1"/>
</dbReference>
<dbReference type="Gene3D" id="3.10.490.10">
    <property type="entry name" value="Gamma-glutamyl cyclotransferase-like"/>
    <property type="match status" value="1"/>
</dbReference>
<dbReference type="InterPro" id="IPR013024">
    <property type="entry name" value="GGCT-like"/>
</dbReference>
<feature type="active site" description="Proton acceptor" evidence="3">
    <location>
        <position position="81"/>
    </location>
</feature>
<dbReference type="GO" id="GO:0003839">
    <property type="term" value="F:gamma-glutamylcyclotransferase activity"/>
    <property type="evidence" value="ECO:0007669"/>
    <property type="project" value="UniProtKB-EC"/>
</dbReference>
<comment type="caution">
    <text evidence="7">The sequence shown here is derived from an EMBL/GenBank/DDBJ whole genome shotgun (WGS) entry which is preliminary data.</text>
</comment>
<dbReference type="EMBL" id="LKCN02000018">
    <property type="protein sequence ID" value="RCI08731.1"/>
    <property type="molecule type" value="Genomic_DNA"/>
</dbReference>
<name>A0A367L2S3_9HYPO</name>
<dbReference type="OrthoDB" id="4755094at2759"/>
<dbReference type="PANTHER" id="PTHR12935:SF0">
    <property type="entry name" value="GAMMA-GLUTAMYLCYCLOTRANSFERASE"/>
    <property type="match status" value="1"/>
</dbReference>